<evidence type="ECO:0000256" key="1">
    <source>
        <dbReference type="SAM" id="Phobius"/>
    </source>
</evidence>
<keyword evidence="1" id="KW-0472">Membrane</keyword>
<dbReference type="EMBL" id="VHLH01000038">
    <property type="protein sequence ID" value="TPW26059.1"/>
    <property type="molecule type" value="Genomic_DNA"/>
</dbReference>
<dbReference type="RefSeq" id="WP_141168147.1">
    <property type="nucleotide sequence ID" value="NZ_VHLH01000038.1"/>
</dbReference>
<dbReference type="Proteomes" id="UP000320314">
    <property type="component" value="Unassembled WGS sequence"/>
</dbReference>
<dbReference type="OrthoDB" id="8447782at2"/>
<keyword evidence="3" id="KW-1185">Reference proteome</keyword>
<gene>
    <name evidence="2" type="ORF">FJU11_16325</name>
</gene>
<evidence type="ECO:0000313" key="3">
    <source>
        <dbReference type="Proteomes" id="UP000320314"/>
    </source>
</evidence>
<proteinExistence type="predicted"/>
<keyword evidence="1" id="KW-1133">Transmembrane helix</keyword>
<sequence length="104" mass="11026">MQRNDFWTTVRQRDVRSGAFGGAGALRASLLFAGLAVLATLLVTPLLASRDISLATRTARLDRMTTGSIGAGVTDGAYTVRRSVTQPMPAVLCIVGTGRKDTCR</sequence>
<accession>A0A506U0E4</accession>
<feature type="transmembrane region" description="Helical" evidence="1">
    <location>
        <begin position="28"/>
        <end position="48"/>
    </location>
</feature>
<evidence type="ECO:0000313" key="2">
    <source>
        <dbReference type="EMBL" id="TPW26059.1"/>
    </source>
</evidence>
<name>A0A506U0E4_9HYPH</name>
<reference evidence="2 3" key="1">
    <citation type="submission" date="2019-06" db="EMBL/GenBank/DDBJ databases">
        <authorList>
            <person name="Li M."/>
        </authorList>
    </citation>
    <scope>NUCLEOTIDE SEQUENCE [LARGE SCALE GENOMIC DNA]</scope>
    <source>
        <strain evidence="2 3">BGMRC6574</strain>
    </source>
</reference>
<comment type="caution">
    <text evidence="2">The sequence shown here is derived from an EMBL/GenBank/DDBJ whole genome shotgun (WGS) entry which is preliminary data.</text>
</comment>
<keyword evidence="1" id="KW-0812">Transmembrane</keyword>
<protein>
    <submittedName>
        <fullName evidence="2">Uncharacterized protein</fullName>
    </submittedName>
</protein>
<organism evidence="2 3">
    <name type="scientific">Pararhizobium mangrovi</name>
    <dbReference type="NCBI Taxonomy" id="2590452"/>
    <lineage>
        <taxon>Bacteria</taxon>
        <taxon>Pseudomonadati</taxon>
        <taxon>Pseudomonadota</taxon>
        <taxon>Alphaproteobacteria</taxon>
        <taxon>Hyphomicrobiales</taxon>
        <taxon>Rhizobiaceae</taxon>
        <taxon>Rhizobium/Agrobacterium group</taxon>
        <taxon>Pararhizobium</taxon>
    </lineage>
</organism>
<dbReference type="AlphaFoldDB" id="A0A506U0E4"/>